<name>A0ABZ1D6P0_9TREE</name>
<evidence type="ECO:0000256" key="2">
    <source>
        <dbReference type="SAM" id="MobiDB-lite"/>
    </source>
</evidence>
<feature type="region of interest" description="Disordered" evidence="2">
    <location>
        <begin position="54"/>
        <end position="73"/>
    </location>
</feature>
<evidence type="ECO:0000256" key="1">
    <source>
        <dbReference type="SAM" id="Coils"/>
    </source>
</evidence>
<evidence type="ECO:0000313" key="4">
    <source>
        <dbReference type="Proteomes" id="UP001329825"/>
    </source>
</evidence>
<feature type="compositionally biased region" description="Basic and acidic residues" evidence="2">
    <location>
        <begin position="214"/>
        <end position="223"/>
    </location>
</feature>
<feature type="compositionally biased region" description="Low complexity" evidence="2">
    <location>
        <begin position="121"/>
        <end position="145"/>
    </location>
</feature>
<dbReference type="EMBL" id="CP141887">
    <property type="protein sequence ID" value="WRT68616.1"/>
    <property type="molecule type" value="Genomic_DNA"/>
</dbReference>
<keyword evidence="4" id="KW-1185">Reference proteome</keyword>
<feature type="coiled-coil region" evidence="1">
    <location>
        <begin position="27"/>
        <end position="54"/>
    </location>
</feature>
<feature type="compositionally biased region" description="Acidic residues" evidence="2">
    <location>
        <begin position="63"/>
        <end position="73"/>
    </location>
</feature>
<dbReference type="InterPro" id="IPR038966">
    <property type="entry name" value="TMA17"/>
</dbReference>
<dbReference type="GeneID" id="87957725"/>
<gene>
    <name evidence="3" type="ORF">IL334_005594</name>
</gene>
<dbReference type="PANTHER" id="PTHR40422">
    <property type="entry name" value="TRANSLATION MACHINERY-ASSOCIATED PROTEIN 17"/>
    <property type="match status" value="1"/>
</dbReference>
<accession>A0ABZ1D6P0</accession>
<protein>
    <submittedName>
        <fullName evidence="3">Uncharacterized protein</fullName>
    </submittedName>
</protein>
<dbReference type="PANTHER" id="PTHR40422:SF1">
    <property type="entry name" value="TRANSLATION MACHINERY-ASSOCIATED PROTEIN 17"/>
    <property type="match status" value="1"/>
</dbReference>
<feature type="compositionally biased region" description="Polar residues" evidence="2">
    <location>
        <begin position="204"/>
        <end position="213"/>
    </location>
</feature>
<organism evidence="3 4">
    <name type="scientific">Kwoniella shivajii</name>
    <dbReference type="NCBI Taxonomy" id="564305"/>
    <lineage>
        <taxon>Eukaryota</taxon>
        <taxon>Fungi</taxon>
        <taxon>Dikarya</taxon>
        <taxon>Basidiomycota</taxon>
        <taxon>Agaricomycotina</taxon>
        <taxon>Tremellomycetes</taxon>
        <taxon>Tremellales</taxon>
        <taxon>Cryptococcaceae</taxon>
        <taxon>Kwoniella</taxon>
    </lineage>
</organism>
<proteinExistence type="predicted"/>
<reference evidence="3 4" key="1">
    <citation type="submission" date="2024-01" db="EMBL/GenBank/DDBJ databases">
        <title>Comparative genomics of Cryptococcus and Kwoniella reveals pathogenesis evolution and contrasting modes of karyotype evolution via chromosome fusion or intercentromeric recombination.</title>
        <authorList>
            <person name="Coelho M.A."/>
            <person name="David-Palma M."/>
            <person name="Shea T."/>
            <person name="Bowers K."/>
            <person name="McGinley-Smith S."/>
            <person name="Mohammad A.W."/>
            <person name="Gnirke A."/>
            <person name="Yurkov A.M."/>
            <person name="Nowrousian M."/>
            <person name="Sun S."/>
            <person name="Cuomo C.A."/>
            <person name="Heitman J."/>
        </authorList>
    </citation>
    <scope>NUCLEOTIDE SEQUENCE [LARGE SCALE GENOMIC DNA]</scope>
    <source>
        <strain evidence="3">CBS 11374</strain>
    </source>
</reference>
<feature type="region of interest" description="Disordered" evidence="2">
    <location>
        <begin position="117"/>
        <end position="223"/>
    </location>
</feature>
<dbReference type="Proteomes" id="UP001329825">
    <property type="component" value="Chromosome 7"/>
</dbReference>
<sequence>MVAPNPIGFTPKHTQPFTLEEAMGLEIETLVTEIKRLENSIQHLQRTQSELKSYLDSEREGGDGDGDGDGDGEIEIAFKENEDTISSQIERIAIIKIALMNKLGSDARLEHYGLSIGSDQSSNSTSNSNISSSNTNTNTTRSTNTPIPNGNPDPGRGQVNGHSNGGRDAHSIIRDIVQTSGGGSSSVNSNSIPYQIPNVESAGESPSQTQAVHTDQDQDGLHL</sequence>
<keyword evidence="1" id="KW-0175">Coiled coil</keyword>
<dbReference type="RefSeq" id="XP_062793356.1">
    <property type="nucleotide sequence ID" value="XM_062937305.1"/>
</dbReference>
<evidence type="ECO:0000313" key="3">
    <source>
        <dbReference type="EMBL" id="WRT68616.1"/>
    </source>
</evidence>